<sequence>MSHRAELPNPGAVLHAPVPAAASGGTPGTGPASVTVENLTVHRGSTDVLADLSFAIPAGRITGLLGPSGSGKTTLIRALVGVQKITAGQVSVLGRPAGDALLRNDVGYVTQAASVYRDLTVLDNIRYFGAMHGRNRADALEAATAVGLGDLLKRRAADLSGGQFSRVSLACALVAKPQLLFLDEPTVGLDPVLRADLWSQFADMAKAGTTLVISSHVMEEAGHCDSLLLLREARLLAQLTPAELRRRGGTDDLELAFLHLIQADELAQEHTPGAMRAQALGGAR</sequence>
<feature type="domain" description="ABC transporter" evidence="4">
    <location>
        <begin position="34"/>
        <end position="257"/>
    </location>
</feature>
<evidence type="ECO:0000256" key="3">
    <source>
        <dbReference type="SAM" id="MobiDB-lite"/>
    </source>
</evidence>
<evidence type="ECO:0000256" key="1">
    <source>
        <dbReference type="ARBA" id="ARBA00022741"/>
    </source>
</evidence>
<comment type="caution">
    <text evidence="5">The sequence shown here is derived from an EMBL/GenBank/DDBJ whole genome shotgun (WGS) entry which is preliminary data.</text>
</comment>
<gene>
    <name evidence="5" type="ORF">G6N77_00465</name>
</gene>
<organism evidence="5 6">
    <name type="scientific">Arthrobacter silviterrae</name>
    <dbReference type="NCBI Taxonomy" id="2026658"/>
    <lineage>
        <taxon>Bacteria</taxon>
        <taxon>Bacillati</taxon>
        <taxon>Actinomycetota</taxon>
        <taxon>Actinomycetes</taxon>
        <taxon>Micrococcales</taxon>
        <taxon>Micrococcaceae</taxon>
        <taxon>Arthrobacter</taxon>
    </lineage>
</organism>
<dbReference type="PANTHER" id="PTHR43038:SF3">
    <property type="entry name" value="ABC TRANSPORTER G FAMILY MEMBER 20 ISOFORM X1"/>
    <property type="match status" value="1"/>
</dbReference>
<dbReference type="PANTHER" id="PTHR43038">
    <property type="entry name" value="ATP-BINDING CASSETTE, SUB-FAMILY H, MEMBER 1"/>
    <property type="match status" value="1"/>
</dbReference>
<evidence type="ECO:0000256" key="2">
    <source>
        <dbReference type="ARBA" id="ARBA00022840"/>
    </source>
</evidence>
<proteinExistence type="predicted"/>
<evidence type="ECO:0000313" key="5">
    <source>
        <dbReference type="EMBL" id="NGN81941.1"/>
    </source>
</evidence>
<dbReference type="SUPFAM" id="SSF52540">
    <property type="entry name" value="P-loop containing nucleoside triphosphate hydrolases"/>
    <property type="match status" value="1"/>
</dbReference>
<dbReference type="RefSeq" id="WP_165180039.1">
    <property type="nucleotide sequence ID" value="NZ_JAAKZI010000001.1"/>
</dbReference>
<dbReference type="InterPro" id="IPR027417">
    <property type="entry name" value="P-loop_NTPase"/>
</dbReference>
<name>A0ABX0D4X4_9MICC</name>
<dbReference type="Pfam" id="PF00005">
    <property type="entry name" value="ABC_tran"/>
    <property type="match status" value="1"/>
</dbReference>
<keyword evidence="1" id="KW-0547">Nucleotide-binding</keyword>
<dbReference type="EMBL" id="JAAKZI010000001">
    <property type="protein sequence ID" value="NGN81941.1"/>
    <property type="molecule type" value="Genomic_DNA"/>
</dbReference>
<dbReference type="Proteomes" id="UP000479226">
    <property type="component" value="Unassembled WGS sequence"/>
</dbReference>
<keyword evidence="2 5" id="KW-0067">ATP-binding</keyword>
<dbReference type="GO" id="GO:0005524">
    <property type="term" value="F:ATP binding"/>
    <property type="evidence" value="ECO:0007669"/>
    <property type="project" value="UniProtKB-KW"/>
</dbReference>
<dbReference type="InterPro" id="IPR003593">
    <property type="entry name" value="AAA+_ATPase"/>
</dbReference>
<dbReference type="InterPro" id="IPR017871">
    <property type="entry name" value="ABC_transporter-like_CS"/>
</dbReference>
<protein>
    <submittedName>
        <fullName evidence="5">ABC transporter ATP-binding protein</fullName>
    </submittedName>
</protein>
<keyword evidence="6" id="KW-1185">Reference proteome</keyword>
<evidence type="ECO:0000259" key="4">
    <source>
        <dbReference type="PROSITE" id="PS50893"/>
    </source>
</evidence>
<dbReference type="PROSITE" id="PS00211">
    <property type="entry name" value="ABC_TRANSPORTER_1"/>
    <property type="match status" value="1"/>
</dbReference>
<dbReference type="CDD" id="cd03230">
    <property type="entry name" value="ABC_DR_subfamily_A"/>
    <property type="match status" value="1"/>
</dbReference>
<dbReference type="InterPro" id="IPR003439">
    <property type="entry name" value="ABC_transporter-like_ATP-bd"/>
</dbReference>
<reference evidence="5 6" key="1">
    <citation type="submission" date="2020-02" db="EMBL/GenBank/DDBJ databases">
        <title>Genome sequence of the type strain DSM 27180 of Arthrobacter silviterrae.</title>
        <authorList>
            <person name="Gao J."/>
            <person name="Sun J."/>
        </authorList>
    </citation>
    <scope>NUCLEOTIDE SEQUENCE [LARGE SCALE GENOMIC DNA]</scope>
    <source>
        <strain evidence="5 6">DSM 27180</strain>
    </source>
</reference>
<evidence type="ECO:0000313" key="6">
    <source>
        <dbReference type="Proteomes" id="UP000479226"/>
    </source>
</evidence>
<dbReference type="PROSITE" id="PS50893">
    <property type="entry name" value="ABC_TRANSPORTER_2"/>
    <property type="match status" value="1"/>
</dbReference>
<dbReference type="Gene3D" id="3.40.50.300">
    <property type="entry name" value="P-loop containing nucleotide triphosphate hydrolases"/>
    <property type="match status" value="1"/>
</dbReference>
<accession>A0ABX0D4X4</accession>
<dbReference type="SMART" id="SM00382">
    <property type="entry name" value="AAA"/>
    <property type="match status" value="1"/>
</dbReference>
<feature type="region of interest" description="Disordered" evidence="3">
    <location>
        <begin position="1"/>
        <end position="31"/>
    </location>
</feature>
<feature type="compositionally biased region" description="Low complexity" evidence="3">
    <location>
        <begin position="16"/>
        <end position="31"/>
    </location>
</feature>